<evidence type="ECO:0008006" key="5">
    <source>
        <dbReference type="Google" id="ProtNLM"/>
    </source>
</evidence>
<dbReference type="InterPro" id="IPR036942">
    <property type="entry name" value="Beta-barrel_TonB_sf"/>
</dbReference>
<proteinExistence type="predicted"/>
<keyword evidence="2" id="KW-0472">Membrane</keyword>
<sequence>MFKATDKLKLIARGGYFARESDRANYTDHYNGYSGGLKGMLDFGKGQNLELSYAYDQYDKARYVADQRTHDHDYSNRQHVAHALYNLPLGANTLTVGADYMHDYLTTYRLDKSRKPTTTA</sequence>
<evidence type="ECO:0000256" key="3">
    <source>
        <dbReference type="ARBA" id="ARBA00023237"/>
    </source>
</evidence>
<comment type="subcellular location">
    <subcellularLocation>
        <location evidence="1">Cell outer membrane</location>
    </subcellularLocation>
</comment>
<evidence type="ECO:0000256" key="2">
    <source>
        <dbReference type="ARBA" id="ARBA00023136"/>
    </source>
</evidence>
<reference evidence="4" key="2">
    <citation type="submission" date="2015-07" db="EMBL/GenBank/DDBJ databases">
        <title>Plasmids, circular viruses and viroids from rat gut.</title>
        <authorList>
            <person name="Jorgensen T.J."/>
            <person name="Hansen M.A."/>
            <person name="Xu Z."/>
            <person name="Tabak M.A."/>
            <person name="Sorensen S.J."/>
            <person name="Hansen L.H."/>
        </authorList>
    </citation>
    <scope>NUCLEOTIDE SEQUENCE</scope>
    <source>
        <strain evidence="4">RGRH0382</strain>
    </source>
</reference>
<dbReference type="AlphaFoldDB" id="A0A0H5PZ68"/>
<dbReference type="Gene3D" id="2.40.170.20">
    <property type="entry name" value="TonB-dependent receptor, beta-barrel domain"/>
    <property type="match status" value="1"/>
</dbReference>
<name>A0A0H5PZ68_9ZZZZ</name>
<reference evidence="4" key="1">
    <citation type="submission" date="2015-06" db="EMBL/GenBank/DDBJ databases">
        <authorList>
            <person name="Joergensen T."/>
        </authorList>
    </citation>
    <scope>NUCLEOTIDE SEQUENCE</scope>
    <source>
        <strain evidence="4">RGRH0382</strain>
    </source>
</reference>
<organism evidence="4">
    <name type="scientific">uncultured prokaryote</name>
    <dbReference type="NCBI Taxonomy" id="198431"/>
    <lineage>
        <taxon>unclassified sequences</taxon>
        <taxon>environmental samples</taxon>
    </lineage>
</organism>
<evidence type="ECO:0000313" key="4">
    <source>
        <dbReference type="EMBL" id="CRY94858.1"/>
    </source>
</evidence>
<evidence type="ECO:0000256" key="1">
    <source>
        <dbReference type="ARBA" id="ARBA00004442"/>
    </source>
</evidence>
<dbReference type="EMBL" id="LN853037">
    <property type="protein sequence ID" value="CRY94858.1"/>
    <property type="molecule type" value="Genomic_DNA"/>
</dbReference>
<dbReference type="SUPFAM" id="SSF56935">
    <property type="entry name" value="Porins"/>
    <property type="match status" value="1"/>
</dbReference>
<accession>A0A0H5PZ68</accession>
<protein>
    <recommendedName>
        <fullName evidence="5">TonB-dependent receptor-like beta-barrel domain-containing protein</fullName>
    </recommendedName>
</protein>
<keyword evidence="3" id="KW-0998">Cell outer membrane</keyword>